<accession>A0ACC2IEK1</accession>
<gene>
    <name evidence="1" type="ORF">OPT61_g4360</name>
</gene>
<dbReference type="Proteomes" id="UP001153331">
    <property type="component" value="Unassembled WGS sequence"/>
</dbReference>
<comment type="caution">
    <text evidence="1">The sequence shown here is derived from an EMBL/GenBank/DDBJ whole genome shotgun (WGS) entry which is preliminary data.</text>
</comment>
<name>A0ACC2IEK1_9PLEO</name>
<proteinExistence type="predicted"/>
<dbReference type="EMBL" id="JAPHNI010000247">
    <property type="protein sequence ID" value="KAJ8113533.1"/>
    <property type="molecule type" value="Genomic_DNA"/>
</dbReference>
<keyword evidence="2" id="KW-1185">Reference proteome</keyword>
<evidence type="ECO:0000313" key="1">
    <source>
        <dbReference type="EMBL" id="KAJ8113533.1"/>
    </source>
</evidence>
<evidence type="ECO:0000313" key="2">
    <source>
        <dbReference type="Proteomes" id="UP001153331"/>
    </source>
</evidence>
<protein>
    <submittedName>
        <fullName evidence="1">Uncharacterized protein</fullName>
    </submittedName>
</protein>
<sequence length="412" mass="42728">MTSTPDSGSTSKPKIHGESTALGWHTTAVGSESGDSVGSTGAGFGSILVPITTIREVKTSIEVIEIRTNSDGSTVTIGPWNGGSVLTTEQLTVHWESSVPGWDFTSSWLFKSSATAQTPSSSMAAHPESTANDWQSSSRQGLPEPESTSYTPVEASDDPWTPSVQTPQATAPARPEDDQAPVTTIPNKVVTDFPPPPAITHGGVTIQPIALTHKPIVTAPDGSLTTTDEVEFQIPIGSSTLSIGTPITINNVVVSLTTDAAGSTVLYVGDLTTTLPKPSAGELRTVAGNAPERLNIATSIVNGTTKYVLAGQTLAPGQPVTLGNTPISIAFNKDGTILYVGDKTKTLSAADVDLQTMTDWPSISVETQNSVANTRAVSASSTSTSSDSSCSRSVYVALEYCAMGIMMFLVAA</sequence>
<reference evidence="1" key="1">
    <citation type="submission" date="2022-11" db="EMBL/GenBank/DDBJ databases">
        <title>Genome Sequence of Boeremia exigua.</title>
        <authorList>
            <person name="Buettner E."/>
        </authorList>
    </citation>
    <scope>NUCLEOTIDE SEQUENCE</scope>
    <source>
        <strain evidence="1">CU02</strain>
    </source>
</reference>
<organism evidence="1 2">
    <name type="scientific">Boeremia exigua</name>
    <dbReference type="NCBI Taxonomy" id="749465"/>
    <lineage>
        <taxon>Eukaryota</taxon>
        <taxon>Fungi</taxon>
        <taxon>Dikarya</taxon>
        <taxon>Ascomycota</taxon>
        <taxon>Pezizomycotina</taxon>
        <taxon>Dothideomycetes</taxon>
        <taxon>Pleosporomycetidae</taxon>
        <taxon>Pleosporales</taxon>
        <taxon>Pleosporineae</taxon>
        <taxon>Didymellaceae</taxon>
        <taxon>Boeremia</taxon>
    </lineage>
</organism>